<evidence type="ECO:0000259" key="9">
    <source>
        <dbReference type="Pfam" id="PF00345"/>
    </source>
</evidence>
<dbReference type="SUPFAM" id="SSF49584">
    <property type="entry name" value="Periplasmic chaperone C-domain"/>
    <property type="match status" value="1"/>
</dbReference>
<protein>
    <submittedName>
        <fullName evidence="11">Fimbrial chaperone protein</fullName>
    </submittedName>
</protein>
<dbReference type="Proteomes" id="UP000254465">
    <property type="component" value="Unassembled WGS sequence"/>
</dbReference>
<evidence type="ECO:0000313" key="11">
    <source>
        <dbReference type="EMBL" id="STO71432.1"/>
    </source>
</evidence>
<evidence type="ECO:0000256" key="7">
    <source>
        <dbReference type="ARBA" id="ARBA00023319"/>
    </source>
</evidence>
<evidence type="ECO:0000259" key="10">
    <source>
        <dbReference type="Pfam" id="PF02753"/>
    </source>
</evidence>
<comment type="subcellular location">
    <subcellularLocation>
        <location evidence="1 8">Periplasm</location>
    </subcellularLocation>
</comment>
<dbReference type="InterPro" id="IPR036316">
    <property type="entry name" value="Pili_assmbl_chap_C_dom_sf"/>
</dbReference>
<dbReference type="InterPro" id="IPR018046">
    <property type="entry name" value="Pili_assmbl_chaperone_CS"/>
</dbReference>
<sequence>MNVQQMAMSLFSIFGGKQFCKYCNNGNKRVYPSDQPYVNVQLNNVGDVPALMQAWIDMGDPDASPEQINAPFLITPPIARIEGNKGQTLRLTYTGEPLPSDRESIFYLNVMDIPPNPKDKSKNYLQIALRSRIKLFFRPITLSMPLEAAFQQVKWKIVGKQVVAENPTPYYITYSNIELLQGKNNVTLPRAGMVAPFSQASFNVNHSLKQVKNINWTVINDYGGRQTGTSPLQ</sequence>
<keyword evidence="3" id="KW-1029">Fimbrium biogenesis</keyword>
<dbReference type="InterPro" id="IPR001829">
    <property type="entry name" value="Pili_assmbl_chaperone_bac"/>
</dbReference>
<organism evidence="11 12">
    <name type="scientific">Avibacterium paragallinarum</name>
    <name type="common">Haemophilus gallinarum</name>
    <dbReference type="NCBI Taxonomy" id="728"/>
    <lineage>
        <taxon>Bacteria</taxon>
        <taxon>Pseudomonadati</taxon>
        <taxon>Pseudomonadota</taxon>
        <taxon>Gammaproteobacteria</taxon>
        <taxon>Pasteurellales</taxon>
        <taxon>Pasteurellaceae</taxon>
        <taxon>Avibacterium</taxon>
    </lineage>
</organism>
<dbReference type="Pfam" id="PF02753">
    <property type="entry name" value="PapD_C"/>
    <property type="match status" value="1"/>
</dbReference>
<keyword evidence="4" id="KW-0732">Signal</keyword>
<evidence type="ECO:0000256" key="8">
    <source>
        <dbReference type="RuleBase" id="RU003918"/>
    </source>
</evidence>
<evidence type="ECO:0000256" key="3">
    <source>
        <dbReference type="ARBA" id="ARBA00022558"/>
    </source>
</evidence>
<dbReference type="GO" id="GO:0030288">
    <property type="term" value="C:outer membrane-bounded periplasmic space"/>
    <property type="evidence" value="ECO:0007669"/>
    <property type="project" value="InterPro"/>
</dbReference>
<feature type="domain" description="Pili assembly chaperone N-terminal" evidence="9">
    <location>
        <begin position="30"/>
        <end position="142"/>
    </location>
</feature>
<name>A0A377I9J1_AVIPA</name>
<evidence type="ECO:0000256" key="6">
    <source>
        <dbReference type="ARBA" id="ARBA00023186"/>
    </source>
</evidence>
<dbReference type="InterPro" id="IPR016148">
    <property type="entry name" value="Pili_assmbl_chaperone_C"/>
</dbReference>
<keyword evidence="5" id="KW-0574">Periplasm</keyword>
<evidence type="ECO:0000256" key="1">
    <source>
        <dbReference type="ARBA" id="ARBA00004418"/>
    </source>
</evidence>
<evidence type="ECO:0000256" key="5">
    <source>
        <dbReference type="ARBA" id="ARBA00022764"/>
    </source>
</evidence>
<keyword evidence="7" id="KW-0393">Immunoglobulin domain</keyword>
<comment type="similarity">
    <text evidence="2 8">Belongs to the periplasmic pilus chaperone family.</text>
</comment>
<keyword evidence="6 8" id="KW-0143">Chaperone</keyword>
<dbReference type="PANTHER" id="PTHR30251">
    <property type="entry name" value="PILUS ASSEMBLY CHAPERONE"/>
    <property type="match status" value="1"/>
</dbReference>
<dbReference type="SUPFAM" id="SSF49354">
    <property type="entry name" value="PapD-like"/>
    <property type="match status" value="1"/>
</dbReference>
<accession>A0A377I9J1</accession>
<proteinExistence type="inferred from homology"/>
<dbReference type="GO" id="GO:0071555">
    <property type="term" value="P:cell wall organization"/>
    <property type="evidence" value="ECO:0007669"/>
    <property type="project" value="InterPro"/>
</dbReference>
<dbReference type="InterPro" id="IPR013783">
    <property type="entry name" value="Ig-like_fold"/>
</dbReference>
<dbReference type="InterPro" id="IPR016147">
    <property type="entry name" value="Pili_assmbl_chaperone_N"/>
</dbReference>
<dbReference type="Gene3D" id="2.60.40.10">
    <property type="entry name" value="Immunoglobulins"/>
    <property type="match status" value="2"/>
</dbReference>
<gene>
    <name evidence="11" type="primary">aef1B_2</name>
    <name evidence="11" type="ORF">NCTC11296_01333</name>
</gene>
<dbReference type="RefSeq" id="WP_338010249.1">
    <property type="nucleotide sequence ID" value="NZ_PQVK01000136.1"/>
</dbReference>
<evidence type="ECO:0000256" key="2">
    <source>
        <dbReference type="ARBA" id="ARBA00007399"/>
    </source>
</evidence>
<dbReference type="Pfam" id="PF00345">
    <property type="entry name" value="PapD_N"/>
    <property type="match status" value="1"/>
</dbReference>
<dbReference type="InterPro" id="IPR008962">
    <property type="entry name" value="PapD-like_sf"/>
</dbReference>
<dbReference type="AlphaFoldDB" id="A0A377I9J1"/>
<dbReference type="PRINTS" id="PR00969">
    <property type="entry name" value="CHAPERONPILI"/>
</dbReference>
<dbReference type="PANTHER" id="PTHR30251:SF2">
    <property type="entry name" value="FIMBRIAL CHAPERONE YADV-RELATED"/>
    <property type="match status" value="1"/>
</dbReference>
<evidence type="ECO:0000313" key="12">
    <source>
        <dbReference type="Proteomes" id="UP000254465"/>
    </source>
</evidence>
<dbReference type="PROSITE" id="PS00635">
    <property type="entry name" value="PILI_CHAPERONE"/>
    <property type="match status" value="1"/>
</dbReference>
<evidence type="ECO:0000256" key="4">
    <source>
        <dbReference type="ARBA" id="ARBA00022729"/>
    </source>
</evidence>
<dbReference type="InterPro" id="IPR050643">
    <property type="entry name" value="Periplasmic_pilus_chap"/>
</dbReference>
<feature type="domain" description="Pili assembly chaperone C-terminal" evidence="10">
    <location>
        <begin position="165"/>
        <end position="226"/>
    </location>
</feature>
<reference evidence="11 12" key="1">
    <citation type="submission" date="2018-06" db="EMBL/GenBank/DDBJ databases">
        <authorList>
            <consortium name="Pathogen Informatics"/>
            <person name="Doyle S."/>
        </authorList>
    </citation>
    <scope>NUCLEOTIDE SEQUENCE [LARGE SCALE GENOMIC DNA]</scope>
    <source>
        <strain evidence="11 12">NCTC11296</strain>
    </source>
</reference>
<dbReference type="EMBL" id="UGHK01000002">
    <property type="protein sequence ID" value="STO71432.1"/>
    <property type="molecule type" value="Genomic_DNA"/>
</dbReference>